<organism evidence="1 2">
    <name type="scientific">Rossellomorea vietnamensis</name>
    <dbReference type="NCBI Taxonomy" id="218284"/>
    <lineage>
        <taxon>Bacteria</taxon>
        <taxon>Bacillati</taxon>
        <taxon>Bacillota</taxon>
        <taxon>Bacilli</taxon>
        <taxon>Bacillales</taxon>
        <taxon>Bacillaceae</taxon>
        <taxon>Rossellomorea</taxon>
    </lineage>
</organism>
<evidence type="ECO:0000313" key="2">
    <source>
        <dbReference type="Proteomes" id="UP000323317"/>
    </source>
</evidence>
<evidence type="ECO:0008006" key="3">
    <source>
        <dbReference type="Google" id="ProtNLM"/>
    </source>
</evidence>
<dbReference type="Gene3D" id="3.40.50.1010">
    <property type="entry name" value="5'-nuclease"/>
    <property type="match status" value="1"/>
</dbReference>
<dbReference type="Proteomes" id="UP000323317">
    <property type="component" value="Unassembled WGS sequence"/>
</dbReference>
<protein>
    <recommendedName>
        <fullName evidence="3">PIN domain-containing protein</fullName>
    </recommendedName>
</protein>
<gene>
    <name evidence="1" type="ORF">FZC79_22455</name>
</gene>
<reference evidence="1 2" key="1">
    <citation type="submission" date="2019-08" db="EMBL/GenBank/DDBJ databases">
        <title>Bacillus genomes from the desert of Cuatro Cienegas, Coahuila.</title>
        <authorList>
            <person name="Olmedo-Alvarez G."/>
        </authorList>
    </citation>
    <scope>NUCLEOTIDE SEQUENCE [LARGE SCALE GENOMIC DNA]</scope>
    <source>
        <strain evidence="1 2">CH40_1T</strain>
    </source>
</reference>
<accession>A0A5D4K5P7</accession>
<comment type="caution">
    <text evidence="1">The sequence shown here is derived from an EMBL/GenBank/DDBJ whole genome shotgun (WGS) entry which is preliminary data.</text>
</comment>
<name>A0A5D4K5P7_9BACI</name>
<dbReference type="RefSeq" id="WP_148948878.1">
    <property type="nucleotide sequence ID" value="NZ_VTEH01000032.1"/>
</dbReference>
<dbReference type="EMBL" id="VTEH01000032">
    <property type="protein sequence ID" value="TYR72542.1"/>
    <property type="molecule type" value="Genomic_DNA"/>
</dbReference>
<dbReference type="AlphaFoldDB" id="A0A5D4K5P7"/>
<evidence type="ECO:0000313" key="1">
    <source>
        <dbReference type="EMBL" id="TYR72542.1"/>
    </source>
</evidence>
<sequence length="150" mass="17434">MAQHSQNLFEQYVINEDDKPIFLFINPTILNEITFLAWKPFESYKIKHPEIDLKEVNPLELIDLTVDKVKELIKNDVLQISSGNKDTVIKQLEVFKELGSADAVNASIADHYNLSFLTVDNRLVYNMFKIRSKLRGIPRVYFTSSKHQSY</sequence>
<proteinExistence type="predicted"/>